<protein>
    <submittedName>
        <fullName evidence="1">Uncharacterized protein</fullName>
    </submittedName>
</protein>
<dbReference type="EMBL" id="NVUU01000094">
    <property type="protein sequence ID" value="PCI92604.1"/>
    <property type="molecule type" value="Genomic_DNA"/>
</dbReference>
<evidence type="ECO:0000313" key="1">
    <source>
        <dbReference type="EMBL" id="PCI92604.1"/>
    </source>
</evidence>
<proteinExistence type="predicted"/>
<dbReference type="AlphaFoldDB" id="A0A2A4YD14"/>
<accession>A0A2A4YD14</accession>
<sequence length="439" mass="51795">MKKYLFIIGCIAFGLSVNAELPEEIKTHTDAIETFMETYPDLGLVLKDDAALRKEIFSHHIEIRKLIANVLQSKSDRNLVFKWYRKHIKSYPSYFKHSYIDYNEYPYLPQLRFQIWTNLYECKIDETHKIKLVNRISARRAIANTIGFKKSNPLRKILIKHKRLFVENDRTTHQQRNNVLRLLDRTPSKLFKAESIRVRDFLGMQIYKDIKLAKRSGVNVFTNIGLSVLAHELNHTVDIEKITLGGDWTLDARKCYLLSRAAGDEVVFYEDTYKLNKKETMNLFLEKGYWDGNQANWERDWYKYWLSGNGKTHNLNWLRQAGPANKRGIPFFLKSPQEIIAGFANIYFEDSEKLLERAVKKFEKGLKEPINQFLLFAQIYSMGEKITRFYKKDLREYVNMEFVEISRDENGFVNLIETAERSYSFTLDKLGVVQEISVW</sequence>
<name>A0A2A4YD14_UNCAE</name>
<organism evidence="1 2">
    <name type="scientific">Aerophobetes bacterium</name>
    <dbReference type="NCBI Taxonomy" id="2030807"/>
    <lineage>
        <taxon>Bacteria</taxon>
        <taxon>Candidatus Aerophobota</taxon>
    </lineage>
</organism>
<comment type="caution">
    <text evidence="1">The sequence shown here is derived from an EMBL/GenBank/DDBJ whole genome shotgun (WGS) entry which is preliminary data.</text>
</comment>
<gene>
    <name evidence="1" type="ORF">COB11_07015</name>
</gene>
<reference evidence="2" key="1">
    <citation type="submission" date="2017-08" db="EMBL/GenBank/DDBJ databases">
        <title>A dynamic microbial community with high functional redundancy inhabits the cold, oxic subseafloor aquifer.</title>
        <authorList>
            <person name="Tully B.J."/>
            <person name="Wheat C.G."/>
            <person name="Glazer B.T."/>
            <person name="Huber J.A."/>
        </authorList>
    </citation>
    <scope>NUCLEOTIDE SEQUENCE [LARGE SCALE GENOMIC DNA]</scope>
</reference>
<dbReference type="Proteomes" id="UP000217838">
    <property type="component" value="Unassembled WGS sequence"/>
</dbReference>
<evidence type="ECO:0000313" key="2">
    <source>
        <dbReference type="Proteomes" id="UP000217838"/>
    </source>
</evidence>